<dbReference type="InterPro" id="IPR003714">
    <property type="entry name" value="PhoH"/>
</dbReference>
<dbReference type="AlphaFoldDB" id="A0A2W7NLD1"/>
<dbReference type="RefSeq" id="WP_111443978.1">
    <property type="nucleotide sequence ID" value="NZ_QKZK01000001.1"/>
</dbReference>
<name>A0A2W7NLD1_9BACT</name>
<dbReference type="SUPFAM" id="SSF88723">
    <property type="entry name" value="PIN domain-like"/>
    <property type="match status" value="1"/>
</dbReference>
<keyword evidence="7" id="KW-1185">Reference proteome</keyword>
<organism evidence="6 7">
    <name type="scientific">Breznakibacter xylanolyticus</name>
    <dbReference type="NCBI Taxonomy" id="990"/>
    <lineage>
        <taxon>Bacteria</taxon>
        <taxon>Pseudomonadati</taxon>
        <taxon>Bacteroidota</taxon>
        <taxon>Bacteroidia</taxon>
        <taxon>Marinilabiliales</taxon>
        <taxon>Marinilabiliaceae</taxon>
        <taxon>Breznakibacter</taxon>
    </lineage>
</organism>
<comment type="caution">
    <text evidence="6">The sequence shown here is derived from an EMBL/GenBank/DDBJ whole genome shotgun (WGS) entry which is preliminary data.</text>
</comment>
<dbReference type="Proteomes" id="UP000249239">
    <property type="component" value="Unassembled WGS sequence"/>
</dbReference>
<dbReference type="GO" id="GO:0005829">
    <property type="term" value="C:cytosol"/>
    <property type="evidence" value="ECO:0007669"/>
    <property type="project" value="TreeGrafter"/>
</dbReference>
<reference evidence="6 7" key="1">
    <citation type="submission" date="2018-06" db="EMBL/GenBank/DDBJ databases">
        <title>Genomic Encyclopedia of Archaeal and Bacterial Type Strains, Phase II (KMG-II): from individual species to whole genera.</title>
        <authorList>
            <person name="Goeker M."/>
        </authorList>
    </citation>
    <scope>NUCLEOTIDE SEQUENCE [LARGE SCALE GENOMIC DNA]</scope>
    <source>
        <strain evidence="6 7">DSM 6779</strain>
    </source>
</reference>
<dbReference type="FunFam" id="3.40.50.300:FF:000013">
    <property type="entry name" value="PhoH family ATPase"/>
    <property type="match status" value="1"/>
</dbReference>
<evidence type="ECO:0000256" key="4">
    <source>
        <dbReference type="ARBA" id="ARBA00046345"/>
    </source>
</evidence>
<gene>
    <name evidence="6" type="ORF">LX69_00115</name>
</gene>
<evidence type="ECO:0000256" key="3">
    <source>
        <dbReference type="ARBA" id="ARBA00022840"/>
    </source>
</evidence>
<keyword evidence="3" id="KW-0067">ATP-binding</keyword>
<keyword evidence="2" id="KW-0547">Nucleotide-binding</keyword>
<protein>
    <submittedName>
        <fullName evidence="6">PhoH-like ATPase</fullName>
    </submittedName>
</protein>
<dbReference type="Pfam" id="PF02562">
    <property type="entry name" value="PhoH"/>
    <property type="match status" value="1"/>
</dbReference>
<evidence type="ECO:0000313" key="7">
    <source>
        <dbReference type="Proteomes" id="UP000249239"/>
    </source>
</evidence>
<feature type="domain" description="PIN" evidence="5">
    <location>
        <begin position="5"/>
        <end position="134"/>
    </location>
</feature>
<dbReference type="InterPro" id="IPR029060">
    <property type="entry name" value="PIN-like_dom_sf"/>
</dbReference>
<dbReference type="InterPro" id="IPR051451">
    <property type="entry name" value="PhoH2-like"/>
</dbReference>
<dbReference type="GO" id="GO:0005524">
    <property type="term" value="F:ATP binding"/>
    <property type="evidence" value="ECO:0007669"/>
    <property type="project" value="UniProtKB-KW"/>
</dbReference>
<comment type="similarity">
    <text evidence="4">In the N-terminal section; belongs to the PINc/VapC protein family.</text>
</comment>
<evidence type="ECO:0000259" key="5">
    <source>
        <dbReference type="SMART" id="SM00670"/>
    </source>
</evidence>
<evidence type="ECO:0000256" key="2">
    <source>
        <dbReference type="ARBA" id="ARBA00022741"/>
    </source>
</evidence>
<dbReference type="PANTHER" id="PTHR30473">
    <property type="entry name" value="PROTEIN PHOH"/>
    <property type="match status" value="1"/>
</dbReference>
<dbReference type="PANTHER" id="PTHR30473:SF2">
    <property type="entry name" value="PIN DOMAIN-CONTAINING PROTEIN"/>
    <property type="match status" value="1"/>
</dbReference>
<dbReference type="CDD" id="cd09883">
    <property type="entry name" value="PIN_VapC_PhoHL-ATPase"/>
    <property type="match status" value="1"/>
</dbReference>
<dbReference type="EMBL" id="QKZK01000001">
    <property type="protein sequence ID" value="PZX20690.1"/>
    <property type="molecule type" value="Genomic_DNA"/>
</dbReference>
<dbReference type="Pfam" id="PF13638">
    <property type="entry name" value="PIN_4"/>
    <property type="match status" value="1"/>
</dbReference>
<dbReference type="InterPro" id="IPR002716">
    <property type="entry name" value="PIN_dom"/>
</dbReference>
<proteinExistence type="inferred from homology"/>
<evidence type="ECO:0000313" key="6">
    <source>
        <dbReference type="EMBL" id="PZX20690.1"/>
    </source>
</evidence>
<evidence type="ECO:0000256" key="1">
    <source>
        <dbReference type="ARBA" id="ARBA00010393"/>
    </source>
</evidence>
<dbReference type="SUPFAM" id="SSF52540">
    <property type="entry name" value="P-loop containing nucleoside triphosphate hydrolases"/>
    <property type="match status" value="1"/>
</dbReference>
<dbReference type="InterPro" id="IPR027417">
    <property type="entry name" value="P-loop_NTPase"/>
</dbReference>
<dbReference type="SMART" id="SM00670">
    <property type="entry name" value="PINc"/>
    <property type="match status" value="1"/>
</dbReference>
<sequence>MNKQKIFVLDTNVLLHDHLCIYNFQDNDVVIPIVVLEELDQFKKGNDLINFQARQFARELDKLAADSMFKDGLPLGDGHGKLFVATGKPYPEEMMESFTEKTPDHRILAIALFIGKKFSKRQTVLITKDVNLRMKAKSLGLQAEDYETDKVKDIGILEHGVTVYDNFDESLIRALYEKNAVPRHDFPLSDGELFANQYFVLKSGSQSVLAHVDSVNQVVARVEKHHAFGIEPRNAEQTFALHALLNPDIKLVSLTGKAGTGKTLLALAAALSLNKQYNEILLARPIVPLSNRDIGFLPGDVKDKIGPYMLPLFDNLSVIKGKFGPQSKENLIIDEMQRTERLVISPLAYIRGRSLSDVFFIVDEAQNLTPHEVKTIITRAGEGTKMVFTGDVHQIDTPYLDMQSNGLAYLTDRMKGQDIFAHVNLVKGERSYLAELASDLL</sequence>
<dbReference type="OrthoDB" id="9773137at2"/>
<accession>A0A2W7NLD1</accession>
<comment type="similarity">
    <text evidence="1">Belongs to the PhoH family.</text>
</comment>
<dbReference type="Gene3D" id="3.40.50.1010">
    <property type="entry name" value="5'-nuclease"/>
    <property type="match status" value="1"/>
</dbReference>
<dbReference type="Gene3D" id="3.40.50.300">
    <property type="entry name" value="P-loop containing nucleotide triphosphate hydrolases"/>
    <property type="match status" value="1"/>
</dbReference>